<organism evidence="2 3">
    <name type="scientific">Lophium mytilinum</name>
    <dbReference type="NCBI Taxonomy" id="390894"/>
    <lineage>
        <taxon>Eukaryota</taxon>
        <taxon>Fungi</taxon>
        <taxon>Dikarya</taxon>
        <taxon>Ascomycota</taxon>
        <taxon>Pezizomycotina</taxon>
        <taxon>Dothideomycetes</taxon>
        <taxon>Pleosporomycetidae</taxon>
        <taxon>Mytilinidiales</taxon>
        <taxon>Mytilinidiaceae</taxon>
        <taxon>Lophium</taxon>
    </lineage>
</organism>
<accession>A0A6A6REV8</accession>
<dbReference type="EMBL" id="MU004181">
    <property type="protein sequence ID" value="KAF2502283.1"/>
    <property type="molecule type" value="Genomic_DNA"/>
</dbReference>
<evidence type="ECO:0000256" key="1">
    <source>
        <dbReference type="SAM" id="MobiDB-lite"/>
    </source>
</evidence>
<dbReference type="Proteomes" id="UP000799750">
    <property type="component" value="Unassembled WGS sequence"/>
</dbReference>
<proteinExistence type="predicted"/>
<reference evidence="2" key="1">
    <citation type="journal article" date="2020" name="Stud. Mycol.">
        <title>101 Dothideomycetes genomes: a test case for predicting lifestyles and emergence of pathogens.</title>
        <authorList>
            <person name="Haridas S."/>
            <person name="Albert R."/>
            <person name="Binder M."/>
            <person name="Bloem J."/>
            <person name="Labutti K."/>
            <person name="Salamov A."/>
            <person name="Andreopoulos B."/>
            <person name="Baker S."/>
            <person name="Barry K."/>
            <person name="Bills G."/>
            <person name="Bluhm B."/>
            <person name="Cannon C."/>
            <person name="Castanera R."/>
            <person name="Culley D."/>
            <person name="Daum C."/>
            <person name="Ezra D."/>
            <person name="Gonzalez J."/>
            <person name="Henrissat B."/>
            <person name="Kuo A."/>
            <person name="Liang C."/>
            <person name="Lipzen A."/>
            <person name="Lutzoni F."/>
            <person name="Magnuson J."/>
            <person name="Mondo S."/>
            <person name="Nolan M."/>
            <person name="Ohm R."/>
            <person name="Pangilinan J."/>
            <person name="Park H.-J."/>
            <person name="Ramirez L."/>
            <person name="Alfaro M."/>
            <person name="Sun H."/>
            <person name="Tritt A."/>
            <person name="Yoshinaga Y."/>
            <person name="Zwiers L.-H."/>
            <person name="Turgeon B."/>
            <person name="Goodwin S."/>
            <person name="Spatafora J."/>
            <person name="Crous P."/>
            <person name="Grigoriev I."/>
        </authorList>
    </citation>
    <scope>NUCLEOTIDE SEQUENCE</scope>
    <source>
        <strain evidence="2">CBS 269.34</strain>
    </source>
</reference>
<keyword evidence="3" id="KW-1185">Reference proteome</keyword>
<evidence type="ECO:0000313" key="2">
    <source>
        <dbReference type="EMBL" id="KAF2502283.1"/>
    </source>
</evidence>
<protein>
    <submittedName>
        <fullName evidence="2">Uncharacterized protein</fullName>
    </submittedName>
</protein>
<evidence type="ECO:0000313" key="3">
    <source>
        <dbReference type="Proteomes" id="UP000799750"/>
    </source>
</evidence>
<name>A0A6A6REV8_9PEZI</name>
<dbReference type="AlphaFoldDB" id="A0A6A6REV8"/>
<sequence>MLILMGFDIMGLAGTLDGGSDPTMGGVASSVKSAARKTANVPSNEHRSFQSSFPQFSNVSGESPILVNIAKSVHRVNAQQIHAIHQIVKMSVFAFIVLHAAFPFTIRFANALLNALTLIRREPDPPQKTKKAKSSNTPPIAITCLVREKEAKKRGRRTKDWKRSAGKPIQPQASRFSFFEQRNQCILLRPPWRLLGNP</sequence>
<feature type="region of interest" description="Disordered" evidence="1">
    <location>
        <begin position="150"/>
        <end position="169"/>
    </location>
</feature>
<gene>
    <name evidence="2" type="ORF">BU16DRAFT_3979</name>
</gene>